<dbReference type="Proteomes" id="UP000236290">
    <property type="component" value="Unassembled WGS sequence"/>
</dbReference>
<sequence length="47" mass="4733">MDKIKTNVAKAPTTAAAADNSPVSEAGTAQSWEMITPDDANNAAAAD</sequence>
<proteinExistence type="predicted"/>
<feature type="compositionally biased region" description="Polar residues" evidence="1">
    <location>
        <begin position="21"/>
        <end position="33"/>
    </location>
</feature>
<evidence type="ECO:0000256" key="1">
    <source>
        <dbReference type="SAM" id="MobiDB-lite"/>
    </source>
</evidence>
<evidence type="ECO:0000313" key="2">
    <source>
        <dbReference type="EMBL" id="PNP55319.1"/>
    </source>
</evidence>
<organism evidence="2 3">
    <name type="scientific">Trichoderma harzianum</name>
    <name type="common">Hypocrea lixii</name>
    <dbReference type="NCBI Taxonomy" id="5544"/>
    <lineage>
        <taxon>Eukaryota</taxon>
        <taxon>Fungi</taxon>
        <taxon>Dikarya</taxon>
        <taxon>Ascomycota</taxon>
        <taxon>Pezizomycotina</taxon>
        <taxon>Sordariomycetes</taxon>
        <taxon>Hypocreomycetidae</taxon>
        <taxon>Hypocreales</taxon>
        <taxon>Hypocreaceae</taxon>
        <taxon>Trichoderma</taxon>
    </lineage>
</organism>
<name>A0A2K0UC17_TRIHA</name>
<dbReference type="AlphaFoldDB" id="A0A2K0UC17"/>
<feature type="compositionally biased region" description="Low complexity" evidence="1">
    <location>
        <begin position="9"/>
        <end position="18"/>
    </location>
</feature>
<comment type="caution">
    <text evidence="2">The sequence shown here is derived from an EMBL/GenBank/DDBJ whole genome shotgun (WGS) entry which is preliminary data.</text>
</comment>
<feature type="region of interest" description="Disordered" evidence="1">
    <location>
        <begin position="1"/>
        <end position="47"/>
    </location>
</feature>
<reference evidence="2 3" key="1">
    <citation type="submission" date="2017-02" db="EMBL/GenBank/DDBJ databases">
        <title>Genomes of Trichoderma spp. with biocontrol activity.</title>
        <authorList>
            <person name="Gardiner D."/>
            <person name="Kazan K."/>
            <person name="Vos C."/>
            <person name="Harvey P."/>
        </authorList>
    </citation>
    <scope>NUCLEOTIDE SEQUENCE [LARGE SCALE GENOMIC DNA]</scope>
    <source>
        <strain evidence="2 3">Tr1</strain>
    </source>
</reference>
<protein>
    <submittedName>
        <fullName evidence="2">Uncharacterized protein</fullName>
    </submittedName>
</protein>
<evidence type="ECO:0000313" key="3">
    <source>
        <dbReference type="Proteomes" id="UP000236290"/>
    </source>
</evidence>
<accession>A0A2K0UC17</accession>
<dbReference type="EMBL" id="MTYI01000054">
    <property type="protein sequence ID" value="PNP55319.1"/>
    <property type="molecule type" value="Genomic_DNA"/>
</dbReference>
<feature type="compositionally biased region" description="Low complexity" evidence="1">
    <location>
        <begin position="38"/>
        <end position="47"/>
    </location>
</feature>
<gene>
    <name evidence="2" type="ORF">THARTR1_04461</name>
</gene>